<keyword evidence="2" id="KW-0413">Isomerase</keyword>
<dbReference type="GO" id="GO:0016853">
    <property type="term" value="F:isomerase activity"/>
    <property type="evidence" value="ECO:0007669"/>
    <property type="project" value="UniProtKB-KW"/>
</dbReference>
<evidence type="ECO:0000313" key="3">
    <source>
        <dbReference type="EMBL" id="ACL47120.1"/>
    </source>
</evidence>
<reference evidence="3" key="1">
    <citation type="submission" date="2009-01" db="EMBL/GenBank/DDBJ databases">
        <title>Complete sequence of chromosome Cyanothece sp. PCC 7425.</title>
        <authorList>
            <consortium name="US DOE Joint Genome Institute"/>
            <person name="Lucas S."/>
            <person name="Copeland A."/>
            <person name="Lapidus A."/>
            <person name="Glavina del Rio T."/>
            <person name="Dalin E."/>
            <person name="Tice H."/>
            <person name="Bruce D."/>
            <person name="Goodwin L."/>
            <person name="Pitluck S."/>
            <person name="Sims D."/>
            <person name="Meineke L."/>
            <person name="Brettin T."/>
            <person name="Detter J.C."/>
            <person name="Han C."/>
            <person name="Larimer F."/>
            <person name="Land M."/>
            <person name="Hauser L."/>
            <person name="Kyrpides N."/>
            <person name="Ovchinnikova G."/>
            <person name="Liberton M."/>
            <person name="Stoeckel J."/>
            <person name="Banerjee A."/>
            <person name="Singh A."/>
            <person name="Page L."/>
            <person name="Sato H."/>
            <person name="Zhao L."/>
            <person name="Sherman L."/>
            <person name="Pakrasi H."/>
            <person name="Richardson P."/>
        </authorList>
    </citation>
    <scope>NUCLEOTIDE SEQUENCE</scope>
    <source>
        <strain evidence="3">PCC 7425</strain>
    </source>
</reference>
<dbReference type="OrthoDB" id="5141876at2"/>
<dbReference type="GO" id="GO:0005975">
    <property type="term" value="P:carbohydrate metabolic process"/>
    <property type="evidence" value="ECO:0007669"/>
    <property type="project" value="InterPro"/>
</dbReference>
<dbReference type="SUPFAM" id="SSF48208">
    <property type="entry name" value="Six-hairpin glycosidases"/>
    <property type="match status" value="1"/>
</dbReference>
<name>B8HMB3_CYAP4</name>
<evidence type="ECO:0000256" key="2">
    <source>
        <dbReference type="ARBA" id="ARBA00023235"/>
    </source>
</evidence>
<dbReference type="STRING" id="395961.Cyan7425_4816"/>
<dbReference type="HOGENOM" id="CLU_046651_3_0_3"/>
<organism evidence="3">
    <name type="scientific">Cyanothece sp. (strain PCC 7425 / ATCC 29141)</name>
    <dbReference type="NCBI Taxonomy" id="395961"/>
    <lineage>
        <taxon>Bacteria</taxon>
        <taxon>Bacillati</taxon>
        <taxon>Cyanobacteriota</taxon>
        <taxon>Cyanophyceae</taxon>
        <taxon>Gomontiellales</taxon>
        <taxon>Cyanothecaceae</taxon>
        <taxon>Cyanothece</taxon>
    </lineage>
</organism>
<dbReference type="InterPro" id="IPR012341">
    <property type="entry name" value="6hp_glycosidase-like_sf"/>
</dbReference>
<dbReference type="InterPro" id="IPR010819">
    <property type="entry name" value="AGE/CE"/>
</dbReference>
<dbReference type="Gene3D" id="1.50.10.10">
    <property type="match status" value="1"/>
</dbReference>
<dbReference type="Pfam" id="PF07221">
    <property type="entry name" value="GlcNAc_2-epim"/>
    <property type="match status" value="2"/>
</dbReference>
<proteinExistence type="inferred from homology"/>
<protein>
    <submittedName>
        <fullName evidence="3">N-acyl-D-glucosamine 2-epimerase-like protein</fullName>
    </submittedName>
</protein>
<gene>
    <name evidence="3" type="ordered locus">Cyan7425_4816</name>
</gene>
<evidence type="ECO:0000256" key="1">
    <source>
        <dbReference type="ARBA" id="ARBA00008558"/>
    </source>
</evidence>
<dbReference type="InterPro" id="IPR008928">
    <property type="entry name" value="6-hairpin_glycosidase_sf"/>
</dbReference>
<dbReference type="EMBL" id="CP001344">
    <property type="protein sequence ID" value="ACL47120.1"/>
    <property type="molecule type" value="Genomic_DNA"/>
</dbReference>
<dbReference type="eggNOG" id="COG2942">
    <property type="taxonomic scope" value="Bacteria"/>
</dbReference>
<dbReference type="KEGG" id="cyn:Cyan7425_4816"/>
<comment type="similarity">
    <text evidence="1">Belongs to the N-acylglucosamine 2-epimerase family.</text>
</comment>
<accession>B8HMB3</accession>
<sequence>MPTAEEFAIMLRRHVIDVWFPRCLDSVYGGLLCDFDRQWKPCGSHHKLLEFQARQTWLAAELLQFAPDDHCLQQVARQGFYYLRDVLWDQQSGGWFHCLQRRGEPLEEHTKHLHGMAYGISACAAVHKVTKEPGALELSLKAFEWIEEFAYDREHGGYLSFFKKDGTVIGKVSDNPLQAPTDTLGLPLGMKDANVHSDLLVALIKLYEVCSEAKVRIKLNEIVQIMAHRMSLASGEFFYLCKRDWVPVPHIMRYGLALQTASGLLESQNILGLDTGITKIAQALVDCCLRYGWDRQVGGFFYASPASLPMVIEGHDLIVRRKVWWVQFEALKALLSLSNVVENNKIYLDYFGSQWDYIKRFIFDSKYGGVYPFGLDMLPLWQQKLQAWLAPGQFTYKGNTWKDCSHEGRALLYCWKAMNNDPIKLKVSK</sequence>
<dbReference type="PANTHER" id="PTHR15108">
    <property type="entry name" value="N-ACYLGLUCOSAMINE-2-EPIMERASE"/>
    <property type="match status" value="1"/>
</dbReference>
<dbReference type="AlphaFoldDB" id="B8HMB3"/>